<evidence type="ECO:0000256" key="1">
    <source>
        <dbReference type="PROSITE-ProRule" id="PRU00339"/>
    </source>
</evidence>
<gene>
    <name evidence="4" type="ORF">P7228_11515</name>
</gene>
<dbReference type="InterPro" id="IPR019734">
    <property type="entry name" value="TPR_rpt"/>
</dbReference>
<feature type="compositionally biased region" description="Acidic residues" evidence="2">
    <location>
        <begin position="222"/>
        <end position="232"/>
    </location>
</feature>
<feature type="signal peptide" evidence="3">
    <location>
        <begin position="1"/>
        <end position="26"/>
    </location>
</feature>
<dbReference type="RefSeq" id="WP_278015386.1">
    <property type="nucleotide sequence ID" value="NZ_CP121106.1"/>
</dbReference>
<evidence type="ECO:0000256" key="3">
    <source>
        <dbReference type="SAM" id="SignalP"/>
    </source>
</evidence>
<dbReference type="SMART" id="SM00028">
    <property type="entry name" value="TPR"/>
    <property type="match status" value="1"/>
</dbReference>
<evidence type="ECO:0008006" key="6">
    <source>
        <dbReference type="Google" id="ProtNLM"/>
    </source>
</evidence>
<reference evidence="4 5" key="1">
    <citation type="submission" date="2023-03" db="EMBL/GenBank/DDBJ databases">
        <title>Altererythrobacter sp. CAU 1644 isolated from sand.</title>
        <authorList>
            <person name="Kim W."/>
        </authorList>
    </citation>
    <scope>NUCLEOTIDE SEQUENCE [LARGE SCALE GENOMIC DNA]</scope>
    <source>
        <strain evidence="4 5">CAU 1644</strain>
    </source>
</reference>
<proteinExistence type="predicted"/>
<dbReference type="PROSITE" id="PS51257">
    <property type="entry name" value="PROKAR_LIPOPROTEIN"/>
    <property type="match status" value="1"/>
</dbReference>
<evidence type="ECO:0000256" key="2">
    <source>
        <dbReference type="SAM" id="MobiDB-lite"/>
    </source>
</evidence>
<dbReference type="EMBL" id="CP121106">
    <property type="protein sequence ID" value="WFL76621.1"/>
    <property type="molecule type" value="Genomic_DNA"/>
</dbReference>
<dbReference type="Proteomes" id="UP001215827">
    <property type="component" value="Chromosome"/>
</dbReference>
<dbReference type="InterPro" id="IPR011990">
    <property type="entry name" value="TPR-like_helical_dom_sf"/>
</dbReference>
<sequence length="294" mass="30810">MKPAIRIAMCAAAAFSLSGCQSFVSALGFGPKDKEAQRAEASTSVFGKDELEQGRLALKSGHPANAIQLFRLAALDEGSAPDAFNGLGVAYAKLGRADLAERYFKMAVSLDGSNPKFAANLDRFYNSALGNSHRALAMREQAAREELAAAAKAADALGLLQPLAQESERRGALTLEKPSVQMSRTSRREIRLSTGSAETGRGGALPAVAVRNPAKEPKAEQIEDTAQLEDDAAPSAKPGERKTPTAISLLGRGSSGESYPVRISLTKPQSGKSAPAARANYPLRVALASTSKGD</sequence>
<name>A0ABY8FT78_9SPHN</name>
<evidence type="ECO:0000313" key="5">
    <source>
        <dbReference type="Proteomes" id="UP001215827"/>
    </source>
</evidence>
<keyword evidence="5" id="KW-1185">Reference proteome</keyword>
<evidence type="ECO:0000313" key="4">
    <source>
        <dbReference type="EMBL" id="WFL76621.1"/>
    </source>
</evidence>
<dbReference type="PROSITE" id="PS50005">
    <property type="entry name" value="TPR"/>
    <property type="match status" value="1"/>
</dbReference>
<keyword evidence="3" id="KW-0732">Signal</keyword>
<accession>A0ABY8FT78</accession>
<feature type="repeat" description="TPR" evidence="1">
    <location>
        <begin position="81"/>
        <end position="114"/>
    </location>
</feature>
<organism evidence="4 5">
    <name type="scientific">Altererythrobacter arenosus</name>
    <dbReference type="NCBI Taxonomy" id="3032592"/>
    <lineage>
        <taxon>Bacteria</taxon>
        <taxon>Pseudomonadati</taxon>
        <taxon>Pseudomonadota</taxon>
        <taxon>Alphaproteobacteria</taxon>
        <taxon>Sphingomonadales</taxon>
        <taxon>Erythrobacteraceae</taxon>
        <taxon>Altererythrobacter</taxon>
    </lineage>
</organism>
<dbReference type="Gene3D" id="1.25.40.10">
    <property type="entry name" value="Tetratricopeptide repeat domain"/>
    <property type="match status" value="1"/>
</dbReference>
<dbReference type="SUPFAM" id="SSF48452">
    <property type="entry name" value="TPR-like"/>
    <property type="match status" value="1"/>
</dbReference>
<dbReference type="Pfam" id="PF13432">
    <property type="entry name" value="TPR_16"/>
    <property type="match status" value="1"/>
</dbReference>
<feature type="region of interest" description="Disordered" evidence="2">
    <location>
        <begin position="178"/>
        <end position="278"/>
    </location>
</feature>
<protein>
    <recommendedName>
        <fullName evidence="6">Tetratricopeptide repeat protein</fullName>
    </recommendedName>
</protein>
<feature type="chain" id="PRO_5045819361" description="Tetratricopeptide repeat protein" evidence="3">
    <location>
        <begin position="27"/>
        <end position="294"/>
    </location>
</feature>
<keyword evidence="1" id="KW-0802">TPR repeat</keyword>